<evidence type="ECO:0008006" key="3">
    <source>
        <dbReference type="Google" id="ProtNLM"/>
    </source>
</evidence>
<evidence type="ECO:0000313" key="1">
    <source>
        <dbReference type="EMBL" id="KAF4967785.1"/>
    </source>
</evidence>
<evidence type="ECO:0000313" key="2">
    <source>
        <dbReference type="Proteomes" id="UP000622797"/>
    </source>
</evidence>
<gene>
    <name evidence="1" type="ORF">FSARC_4718</name>
</gene>
<reference evidence="1" key="2">
    <citation type="submission" date="2020-05" db="EMBL/GenBank/DDBJ databases">
        <authorList>
            <person name="Kim H.-S."/>
            <person name="Proctor R.H."/>
            <person name="Brown D.W."/>
        </authorList>
    </citation>
    <scope>NUCLEOTIDE SEQUENCE</scope>
    <source>
        <strain evidence="1">NRRL 20472</strain>
    </source>
</reference>
<sequence length="386" mass="43447">MRIVTYEIVPDGDLEVVLKDPGIQKVIPSIRLRQPPTYQQQYKPDSDSLDEPWTFENLPALGGLEDTLVTKDKSSGSDEEPVKVRMRVSPLHLILASPVVKKMLQGPWIEAASPVPSTCPTSPTCSSIVSTSSASTTSSVREMPTSDFNPHALAVVLNYIHGRHCYVPRKVNLSFFVNVAVIVEYYHCDGAIQVLAELWYELMYKRPARYGNQSVMWLYIAWVFSWPKLFSDMARLAMEHGEGLKLVETKDLPILEILGKLDEKRQDAIKKITDGLHDLAEKLTSGTGVCGHKCSSMLLGSLMREMRKIDKLDPPLTGSFTGHSVAVVINMVRCFQDIEWYDLHVTWRKYDAHTCTLLKKMQPVIDSIEAEMGRLKLTDFLHQEGA</sequence>
<name>A0A8H4U0Y8_9HYPO</name>
<dbReference type="OrthoDB" id="5326346at2759"/>
<dbReference type="EMBL" id="JABEXW010000223">
    <property type="protein sequence ID" value="KAF4967785.1"/>
    <property type="molecule type" value="Genomic_DNA"/>
</dbReference>
<proteinExistence type="predicted"/>
<organism evidence="1 2">
    <name type="scientific">Fusarium sarcochroum</name>
    <dbReference type="NCBI Taxonomy" id="1208366"/>
    <lineage>
        <taxon>Eukaryota</taxon>
        <taxon>Fungi</taxon>
        <taxon>Dikarya</taxon>
        <taxon>Ascomycota</taxon>
        <taxon>Pezizomycotina</taxon>
        <taxon>Sordariomycetes</taxon>
        <taxon>Hypocreomycetidae</taxon>
        <taxon>Hypocreales</taxon>
        <taxon>Nectriaceae</taxon>
        <taxon>Fusarium</taxon>
        <taxon>Fusarium lateritium species complex</taxon>
    </lineage>
</organism>
<keyword evidence="2" id="KW-1185">Reference proteome</keyword>
<reference evidence="1" key="1">
    <citation type="journal article" date="2020" name="BMC Genomics">
        <title>Correction to: Identification and distribution of gene clusters required for synthesis of sphingolipid metabolism inhibitors in diverse species of the filamentous fungus Fusarium.</title>
        <authorList>
            <person name="Kim H.S."/>
            <person name="Lohmar J.M."/>
            <person name="Busman M."/>
            <person name="Brown D.W."/>
            <person name="Naumann T.A."/>
            <person name="Divon H.H."/>
            <person name="Lysoe E."/>
            <person name="Uhlig S."/>
            <person name="Proctor R.H."/>
        </authorList>
    </citation>
    <scope>NUCLEOTIDE SEQUENCE</scope>
    <source>
        <strain evidence="1">NRRL 20472</strain>
    </source>
</reference>
<dbReference type="Proteomes" id="UP000622797">
    <property type="component" value="Unassembled WGS sequence"/>
</dbReference>
<accession>A0A8H4U0Y8</accession>
<comment type="caution">
    <text evidence="1">The sequence shown here is derived from an EMBL/GenBank/DDBJ whole genome shotgun (WGS) entry which is preliminary data.</text>
</comment>
<protein>
    <recommendedName>
        <fullName evidence="3">BTB domain-containing protein</fullName>
    </recommendedName>
</protein>
<dbReference type="AlphaFoldDB" id="A0A8H4U0Y8"/>